<keyword evidence="2 5" id="KW-0812">Transmembrane</keyword>
<sequence length="94" mass="11339">MWYFVISLLTYDFARSDILNNFCFLKLPKTIEDLHILRDHLESYTSDYTMPALVGYCTVYIFMQTFMIQEPLFFFQDQLAKRRGGLLNYILFLR</sequence>
<dbReference type="PANTHER" id="PTHR43220:SF19">
    <property type="entry name" value="NAD(P)-BINDING DOMAIN, SNARE ASSOCIATED GOLGI PROTEIN-RELATED"/>
    <property type="match status" value="1"/>
</dbReference>
<dbReference type="PANTHER" id="PTHR43220">
    <property type="match status" value="1"/>
</dbReference>
<dbReference type="Proteomes" id="UP001229421">
    <property type="component" value="Unassembled WGS sequence"/>
</dbReference>
<gene>
    <name evidence="6" type="ORF">QVD17_18861</name>
</gene>
<reference evidence="6" key="1">
    <citation type="journal article" date="2023" name="bioRxiv">
        <title>Improved chromosome-level genome assembly for marigold (Tagetes erecta).</title>
        <authorList>
            <person name="Jiang F."/>
            <person name="Yuan L."/>
            <person name="Wang S."/>
            <person name="Wang H."/>
            <person name="Xu D."/>
            <person name="Wang A."/>
            <person name="Fan W."/>
        </authorList>
    </citation>
    <scope>NUCLEOTIDE SEQUENCE</scope>
    <source>
        <strain evidence="6">WSJ</strain>
        <tissue evidence="6">Leaf</tissue>
    </source>
</reference>
<protein>
    <submittedName>
        <fullName evidence="6">Uncharacterized protein</fullName>
    </submittedName>
</protein>
<evidence type="ECO:0000256" key="3">
    <source>
        <dbReference type="ARBA" id="ARBA00022989"/>
    </source>
</evidence>
<dbReference type="AlphaFoldDB" id="A0AAD8NWF3"/>
<evidence type="ECO:0000256" key="4">
    <source>
        <dbReference type="ARBA" id="ARBA00023136"/>
    </source>
</evidence>
<organism evidence="6 7">
    <name type="scientific">Tagetes erecta</name>
    <name type="common">African marigold</name>
    <dbReference type="NCBI Taxonomy" id="13708"/>
    <lineage>
        <taxon>Eukaryota</taxon>
        <taxon>Viridiplantae</taxon>
        <taxon>Streptophyta</taxon>
        <taxon>Embryophyta</taxon>
        <taxon>Tracheophyta</taxon>
        <taxon>Spermatophyta</taxon>
        <taxon>Magnoliopsida</taxon>
        <taxon>eudicotyledons</taxon>
        <taxon>Gunneridae</taxon>
        <taxon>Pentapetalae</taxon>
        <taxon>asterids</taxon>
        <taxon>campanulids</taxon>
        <taxon>Asterales</taxon>
        <taxon>Asteraceae</taxon>
        <taxon>Asteroideae</taxon>
        <taxon>Heliantheae alliance</taxon>
        <taxon>Tageteae</taxon>
        <taxon>Tagetes</taxon>
    </lineage>
</organism>
<keyword evidence="3 5" id="KW-1133">Transmembrane helix</keyword>
<proteinExistence type="predicted"/>
<dbReference type="GO" id="GO:0000045">
    <property type="term" value="P:autophagosome assembly"/>
    <property type="evidence" value="ECO:0007669"/>
    <property type="project" value="TreeGrafter"/>
</dbReference>
<name>A0AAD8NWF3_TARER</name>
<dbReference type="GO" id="GO:0016020">
    <property type="term" value="C:membrane"/>
    <property type="evidence" value="ECO:0007669"/>
    <property type="project" value="UniProtKB-SubCell"/>
</dbReference>
<keyword evidence="4 5" id="KW-0472">Membrane</keyword>
<comment type="caution">
    <text evidence="6">The sequence shown here is derived from an EMBL/GenBank/DDBJ whole genome shotgun (WGS) entry which is preliminary data.</text>
</comment>
<keyword evidence="7" id="KW-1185">Reference proteome</keyword>
<evidence type="ECO:0000256" key="2">
    <source>
        <dbReference type="ARBA" id="ARBA00022692"/>
    </source>
</evidence>
<comment type="subcellular location">
    <subcellularLocation>
        <location evidence="1">Membrane</location>
        <topology evidence="1">Multi-pass membrane protein</topology>
    </subcellularLocation>
</comment>
<dbReference type="InterPro" id="IPR045014">
    <property type="entry name" value="TM41A/B"/>
</dbReference>
<dbReference type="EMBL" id="JAUHHV010000005">
    <property type="protein sequence ID" value="KAK1423557.1"/>
    <property type="molecule type" value="Genomic_DNA"/>
</dbReference>
<evidence type="ECO:0000256" key="1">
    <source>
        <dbReference type="ARBA" id="ARBA00004141"/>
    </source>
</evidence>
<feature type="transmembrane region" description="Helical" evidence="5">
    <location>
        <begin position="53"/>
        <end position="75"/>
    </location>
</feature>
<evidence type="ECO:0000256" key="5">
    <source>
        <dbReference type="SAM" id="Phobius"/>
    </source>
</evidence>
<evidence type="ECO:0000313" key="6">
    <source>
        <dbReference type="EMBL" id="KAK1423557.1"/>
    </source>
</evidence>
<accession>A0AAD8NWF3</accession>
<evidence type="ECO:0000313" key="7">
    <source>
        <dbReference type="Proteomes" id="UP001229421"/>
    </source>
</evidence>